<dbReference type="KEGG" id="rmar:GBA65_14610"/>
<dbReference type="RefSeq" id="WP_166397214.1">
    <property type="nucleotide sequence ID" value="NZ_CP045121.1"/>
</dbReference>
<evidence type="ECO:0000313" key="3">
    <source>
        <dbReference type="Proteomes" id="UP000502706"/>
    </source>
</evidence>
<reference evidence="2 3" key="1">
    <citation type="submission" date="2019-10" db="EMBL/GenBank/DDBJ databases">
        <title>Rubrobacter sp nov SCSIO 52915 isolated from a deep-sea sediment in the South China Sea.</title>
        <authorList>
            <person name="Chen R.W."/>
        </authorList>
    </citation>
    <scope>NUCLEOTIDE SEQUENCE [LARGE SCALE GENOMIC DNA]</scope>
    <source>
        <strain evidence="2 3">SCSIO 52915</strain>
    </source>
</reference>
<protein>
    <submittedName>
        <fullName evidence="2">Uncharacterized protein</fullName>
    </submittedName>
</protein>
<dbReference type="EMBL" id="CP045121">
    <property type="protein sequence ID" value="QIN79545.1"/>
    <property type="molecule type" value="Genomic_DNA"/>
</dbReference>
<keyword evidence="1" id="KW-1133">Transmembrane helix</keyword>
<keyword evidence="3" id="KW-1185">Reference proteome</keyword>
<sequence length="63" mass="7041">MRTFGRWLLQRPVRLIELCSATVLLLAAAFFVDAFGTAVVTYGLATLLFVLLLKSFLDGDRLH</sequence>
<evidence type="ECO:0000256" key="1">
    <source>
        <dbReference type="SAM" id="Phobius"/>
    </source>
</evidence>
<evidence type="ECO:0000313" key="2">
    <source>
        <dbReference type="EMBL" id="QIN79545.1"/>
    </source>
</evidence>
<feature type="transmembrane region" description="Helical" evidence="1">
    <location>
        <begin position="38"/>
        <end position="57"/>
    </location>
</feature>
<dbReference type="Proteomes" id="UP000502706">
    <property type="component" value="Chromosome"/>
</dbReference>
<keyword evidence="1" id="KW-0812">Transmembrane</keyword>
<name>A0A6G8PZD2_9ACTN</name>
<feature type="transmembrane region" description="Helical" evidence="1">
    <location>
        <begin position="12"/>
        <end position="32"/>
    </location>
</feature>
<keyword evidence="1" id="KW-0472">Membrane</keyword>
<gene>
    <name evidence="2" type="ORF">GBA65_14610</name>
</gene>
<accession>A0A6G8PZD2</accession>
<dbReference type="AlphaFoldDB" id="A0A6G8PZD2"/>
<organism evidence="2 3">
    <name type="scientific">Rubrobacter marinus</name>
    <dbReference type="NCBI Taxonomy" id="2653852"/>
    <lineage>
        <taxon>Bacteria</taxon>
        <taxon>Bacillati</taxon>
        <taxon>Actinomycetota</taxon>
        <taxon>Rubrobacteria</taxon>
        <taxon>Rubrobacterales</taxon>
        <taxon>Rubrobacteraceae</taxon>
        <taxon>Rubrobacter</taxon>
    </lineage>
</organism>
<proteinExistence type="predicted"/>